<gene>
    <name evidence="2" type="ORF">M378DRAFT_173208</name>
</gene>
<proteinExistence type="predicted"/>
<evidence type="ECO:0000313" key="2">
    <source>
        <dbReference type="EMBL" id="KIL55888.1"/>
    </source>
</evidence>
<evidence type="ECO:0000256" key="1">
    <source>
        <dbReference type="SAM" id="MobiDB-lite"/>
    </source>
</evidence>
<keyword evidence="3" id="KW-1185">Reference proteome</keyword>
<organism evidence="2 3">
    <name type="scientific">Amanita muscaria (strain Koide BX008)</name>
    <dbReference type="NCBI Taxonomy" id="946122"/>
    <lineage>
        <taxon>Eukaryota</taxon>
        <taxon>Fungi</taxon>
        <taxon>Dikarya</taxon>
        <taxon>Basidiomycota</taxon>
        <taxon>Agaricomycotina</taxon>
        <taxon>Agaricomycetes</taxon>
        <taxon>Agaricomycetidae</taxon>
        <taxon>Agaricales</taxon>
        <taxon>Pluteineae</taxon>
        <taxon>Amanitaceae</taxon>
        <taxon>Amanita</taxon>
    </lineage>
</organism>
<sequence>MLSISSWLVCSHRRKTTSTIRAILDRAPPPLEPRQPTAAGLVLQEVNDQRTIELFKYRLGPIPTELKMEYRRYCERASCSYNHLDFFYAPPPTWHIVVVTPVDPVGVNGNPQPLVDANPDSNVVDEAGLVDHGRRSTTATASRAAGAAKAVRYGSGEDP</sequence>
<dbReference type="HOGENOM" id="CLU_1660262_0_0_1"/>
<name>A0A0C2WIC1_AMAMK</name>
<reference evidence="2 3" key="1">
    <citation type="submission" date="2014-04" db="EMBL/GenBank/DDBJ databases">
        <title>Evolutionary Origins and Diversification of the Mycorrhizal Mutualists.</title>
        <authorList>
            <consortium name="DOE Joint Genome Institute"/>
            <consortium name="Mycorrhizal Genomics Consortium"/>
            <person name="Kohler A."/>
            <person name="Kuo A."/>
            <person name="Nagy L.G."/>
            <person name="Floudas D."/>
            <person name="Copeland A."/>
            <person name="Barry K.W."/>
            <person name="Cichocki N."/>
            <person name="Veneault-Fourrey C."/>
            <person name="LaButti K."/>
            <person name="Lindquist E.A."/>
            <person name="Lipzen A."/>
            <person name="Lundell T."/>
            <person name="Morin E."/>
            <person name="Murat C."/>
            <person name="Riley R."/>
            <person name="Ohm R."/>
            <person name="Sun H."/>
            <person name="Tunlid A."/>
            <person name="Henrissat B."/>
            <person name="Grigoriev I.V."/>
            <person name="Hibbett D.S."/>
            <person name="Martin F."/>
        </authorList>
    </citation>
    <scope>NUCLEOTIDE SEQUENCE [LARGE SCALE GENOMIC DNA]</scope>
    <source>
        <strain evidence="2 3">Koide BX008</strain>
    </source>
</reference>
<dbReference type="Proteomes" id="UP000054549">
    <property type="component" value="Unassembled WGS sequence"/>
</dbReference>
<feature type="region of interest" description="Disordered" evidence="1">
    <location>
        <begin position="134"/>
        <end position="159"/>
    </location>
</feature>
<dbReference type="InParanoid" id="A0A0C2WIC1"/>
<dbReference type="STRING" id="946122.A0A0C2WIC1"/>
<evidence type="ECO:0000313" key="3">
    <source>
        <dbReference type="Proteomes" id="UP000054549"/>
    </source>
</evidence>
<protein>
    <submittedName>
        <fullName evidence="2">Uncharacterized protein</fullName>
    </submittedName>
</protein>
<feature type="compositionally biased region" description="Low complexity" evidence="1">
    <location>
        <begin position="136"/>
        <end position="148"/>
    </location>
</feature>
<dbReference type="EMBL" id="KN818463">
    <property type="protein sequence ID" value="KIL55888.1"/>
    <property type="molecule type" value="Genomic_DNA"/>
</dbReference>
<accession>A0A0C2WIC1</accession>
<dbReference type="AlphaFoldDB" id="A0A0C2WIC1"/>